<keyword evidence="3" id="KW-0255">Endonuclease</keyword>
<feature type="domain" description="HNH nuclease" evidence="2">
    <location>
        <begin position="64"/>
        <end position="108"/>
    </location>
</feature>
<feature type="domain" description="NUMOD4" evidence="1">
    <location>
        <begin position="5"/>
        <end position="54"/>
    </location>
</feature>
<dbReference type="KEGG" id="lck:HN018_06755"/>
<evidence type="ECO:0000313" key="4">
    <source>
        <dbReference type="Proteomes" id="UP000500767"/>
    </source>
</evidence>
<evidence type="ECO:0000313" key="3">
    <source>
        <dbReference type="EMBL" id="QKE89777.1"/>
    </source>
</evidence>
<dbReference type="Pfam" id="PF13392">
    <property type="entry name" value="HNH_3"/>
    <property type="match status" value="1"/>
</dbReference>
<keyword evidence="3" id="KW-0540">Nuclease</keyword>
<dbReference type="GO" id="GO:0004519">
    <property type="term" value="F:endonuclease activity"/>
    <property type="evidence" value="ECO:0007669"/>
    <property type="project" value="UniProtKB-KW"/>
</dbReference>
<proteinExistence type="predicted"/>
<dbReference type="InterPro" id="IPR003615">
    <property type="entry name" value="HNH_nuc"/>
</dbReference>
<protein>
    <submittedName>
        <fullName evidence="3">HNH endonuclease</fullName>
    </submittedName>
</protein>
<evidence type="ECO:0000259" key="1">
    <source>
        <dbReference type="Pfam" id="PF07463"/>
    </source>
</evidence>
<dbReference type="EMBL" id="CP053708">
    <property type="protein sequence ID" value="QKE89777.1"/>
    <property type="molecule type" value="Genomic_DNA"/>
</dbReference>
<accession>A0A6M8HNB8</accession>
<organism evidence="3 4">
    <name type="scientific">Lichenicola cladoniae</name>
    <dbReference type="NCBI Taxonomy" id="1484109"/>
    <lineage>
        <taxon>Bacteria</taxon>
        <taxon>Pseudomonadati</taxon>
        <taxon>Pseudomonadota</taxon>
        <taxon>Alphaproteobacteria</taxon>
        <taxon>Acetobacterales</taxon>
        <taxon>Acetobacteraceae</taxon>
        <taxon>Lichenicola</taxon>
    </lineage>
</organism>
<dbReference type="InterPro" id="IPR044925">
    <property type="entry name" value="His-Me_finger_sf"/>
</dbReference>
<evidence type="ECO:0000259" key="2">
    <source>
        <dbReference type="Pfam" id="PF13392"/>
    </source>
</evidence>
<dbReference type="Gene3D" id="3.90.75.20">
    <property type="match status" value="1"/>
</dbReference>
<keyword evidence="3" id="KW-0378">Hydrolase</keyword>
<dbReference type="Proteomes" id="UP000500767">
    <property type="component" value="Chromosome"/>
</dbReference>
<sequence>MIKQMEWRLCRSFPTYEVSDCGDLRRIADRDVNQPGRRLRGMIDADGYLRYSVTAHDGSGHTAFAHVLVAEAFHGPKPSDCHQVAHRNGSRLLNTPSNLRWATCKENHDDRIVHQTDAAGCRNGRATITDDDVRFIRVRYREIKLRRLPVKELDDRFGLSRSQVIRIARGQAWSHVT</sequence>
<dbReference type="Pfam" id="PF07463">
    <property type="entry name" value="NUMOD4"/>
    <property type="match status" value="1"/>
</dbReference>
<name>A0A6M8HNB8_9PROT</name>
<reference evidence="3 4" key="1">
    <citation type="journal article" date="2014" name="World J. Microbiol. Biotechnol.">
        <title>Biodiversity and physiological characteristics of Antarctic and Arctic lichens-associated bacteria.</title>
        <authorList>
            <person name="Lee Y.M."/>
            <person name="Kim E.H."/>
            <person name="Lee H.K."/>
            <person name="Hong S.G."/>
        </authorList>
    </citation>
    <scope>NUCLEOTIDE SEQUENCE [LARGE SCALE GENOMIC DNA]</scope>
    <source>
        <strain evidence="3 4">PAMC 26569</strain>
    </source>
</reference>
<gene>
    <name evidence="3" type="ORF">HN018_06755</name>
</gene>
<dbReference type="InterPro" id="IPR010902">
    <property type="entry name" value="NUMOD4"/>
</dbReference>
<keyword evidence="4" id="KW-1185">Reference proteome</keyword>
<dbReference type="AlphaFoldDB" id="A0A6M8HNB8"/>
<dbReference type="SUPFAM" id="SSF54060">
    <property type="entry name" value="His-Me finger endonucleases"/>
    <property type="match status" value="1"/>
</dbReference>